<organism evidence="15 16">
    <name type="scientific">Manihot esculenta</name>
    <name type="common">Cassava</name>
    <name type="synonym">Jatropha manihot</name>
    <dbReference type="NCBI Taxonomy" id="3983"/>
    <lineage>
        <taxon>Eukaryota</taxon>
        <taxon>Viridiplantae</taxon>
        <taxon>Streptophyta</taxon>
        <taxon>Embryophyta</taxon>
        <taxon>Tracheophyta</taxon>
        <taxon>Spermatophyta</taxon>
        <taxon>Magnoliopsida</taxon>
        <taxon>eudicotyledons</taxon>
        <taxon>Gunneridae</taxon>
        <taxon>Pentapetalae</taxon>
        <taxon>rosids</taxon>
        <taxon>fabids</taxon>
        <taxon>Malpighiales</taxon>
        <taxon>Euphorbiaceae</taxon>
        <taxon>Crotonoideae</taxon>
        <taxon>Manihoteae</taxon>
        <taxon>Manihot</taxon>
    </lineage>
</organism>
<evidence type="ECO:0000256" key="13">
    <source>
        <dbReference type="SAM" id="SignalP"/>
    </source>
</evidence>
<dbReference type="InterPro" id="IPR008139">
    <property type="entry name" value="SaposinB_dom"/>
</dbReference>
<evidence type="ECO:0000256" key="11">
    <source>
        <dbReference type="ARBA" id="ARBA00041094"/>
    </source>
</evidence>
<dbReference type="InterPro" id="IPR008138">
    <property type="entry name" value="SapB_2"/>
</dbReference>
<evidence type="ECO:0000313" key="16">
    <source>
        <dbReference type="Proteomes" id="UP000091857"/>
    </source>
</evidence>
<dbReference type="Proteomes" id="UP000091857">
    <property type="component" value="Chromosome 8"/>
</dbReference>
<evidence type="ECO:0000256" key="7">
    <source>
        <dbReference type="ARBA" id="ARBA00023145"/>
    </source>
</evidence>
<dbReference type="GO" id="GO:0005615">
    <property type="term" value="C:extracellular space"/>
    <property type="evidence" value="ECO:0000318"/>
    <property type="project" value="GO_Central"/>
</dbReference>
<evidence type="ECO:0000256" key="1">
    <source>
        <dbReference type="ARBA" id="ARBA00004239"/>
    </source>
</evidence>
<name>A0A2C9VID6_MANES</name>
<evidence type="ECO:0000256" key="6">
    <source>
        <dbReference type="ARBA" id="ARBA00022750"/>
    </source>
</evidence>
<dbReference type="InterPro" id="IPR051428">
    <property type="entry name" value="Sphingo_Act-Surfact_Prot"/>
</dbReference>
<keyword evidence="5" id="KW-0677">Repeat</keyword>
<dbReference type="Pfam" id="PF05184">
    <property type="entry name" value="SapB_1"/>
    <property type="match status" value="2"/>
</dbReference>
<evidence type="ECO:0000256" key="4">
    <source>
        <dbReference type="ARBA" id="ARBA00022729"/>
    </source>
</evidence>
<dbReference type="InterPro" id="IPR007856">
    <property type="entry name" value="SapB_1"/>
</dbReference>
<dbReference type="SMART" id="SM00741">
    <property type="entry name" value="SapB"/>
    <property type="match status" value="2"/>
</dbReference>
<sequence length="242" mass="27163">MDVRVGLLFLLVLGAGWASAARQMADTKLSYESVVNIDIAATQVKDHDQEREDQASNGTTGDNQVCTFCEEFASQALDYLTENKTRTEIIDVLHVVCSQVHSFKQQCITLVDYYVPLFFLEVSSVQPREFCQKVNLCQEMVFISSKLQQDKCRICHRAVSEVLLKLKNPDTQLEIIEILLKGCDSMEKYAAKCKKWVFEYGPIILTNAEQFLETRDICSILHACDSSIAGSEEAATVVKADS</sequence>
<dbReference type="OMA" id="GMCHRAI"/>
<evidence type="ECO:0000259" key="14">
    <source>
        <dbReference type="PROSITE" id="PS50015"/>
    </source>
</evidence>
<evidence type="ECO:0000256" key="8">
    <source>
        <dbReference type="ARBA" id="ARBA00023157"/>
    </source>
</evidence>
<feature type="domain" description="Saposin B-type" evidence="14">
    <location>
        <begin position="62"/>
        <end position="141"/>
    </location>
</feature>
<dbReference type="GO" id="GO:0006508">
    <property type="term" value="P:proteolysis"/>
    <property type="evidence" value="ECO:0007669"/>
    <property type="project" value="UniProtKB-KW"/>
</dbReference>
<dbReference type="PROSITE" id="PS50015">
    <property type="entry name" value="SAP_B"/>
    <property type="match status" value="2"/>
</dbReference>
<evidence type="ECO:0000256" key="12">
    <source>
        <dbReference type="ARBA" id="ARBA00041785"/>
    </source>
</evidence>
<keyword evidence="2" id="KW-0964">Secreted</keyword>
<evidence type="ECO:0000256" key="10">
    <source>
        <dbReference type="ARBA" id="ARBA00037221"/>
    </source>
</evidence>
<dbReference type="FunFam" id="1.10.225.10:FF:000008">
    <property type="entry name" value="Pulmonary surfactant-associated protein B"/>
    <property type="match status" value="1"/>
</dbReference>
<proteinExistence type="predicted"/>
<feature type="domain" description="Saposin B-type" evidence="14">
    <location>
        <begin position="148"/>
        <end position="228"/>
    </location>
</feature>
<dbReference type="InterPro" id="IPR011001">
    <property type="entry name" value="Saposin-like"/>
</dbReference>
<evidence type="ECO:0000256" key="5">
    <source>
        <dbReference type="ARBA" id="ARBA00022737"/>
    </source>
</evidence>
<dbReference type="GO" id="GO:0006629">
    <property type="term" value="P:lipid metabolic process"/>
    <property type="evidence" value="ECO:0007669"/>
    <property type="project" value="InterPro"/>
</dbReference>
<dbReference type="Pfam" id="PF03489">
    <property type="entry name" value="SapB_2"/>
    <property type="match status" value="2"/>
</dbReference>
<accession>A0A2C9VID6</accession>
<keyword evidence="4 13" id="KW-0732">Signal</keyword>
<dbReference type="Gene3D" id="1.10.225.10">
    <property type="entry name" value="Saposin-like"/>
    <property type="match status" value="2"/>
</dbReference>
<feature type="chain" id="PRO_5013130121" description="Pulmonary surfactant-associated protein B" evidence="13">
    <location>
        <begin position="21"/>
        <end position="242"/>
    </location>
</feature>
<dbReference type="OrthoDB" id="69496at2759"/>
<keyword evidence="9" id="KW-0325">Glycoprotein</keyword>
<dbReference type="Gramene" id="Manes.08G173200.1.v8.1">
    <property type="protein sequence ID" value="Manes.08G173200.1.v8.1.CDS"/>
    <property type="gene ID" value="Manes.08G173200.v8.1"/>
</dbReference>
<keyword evidence="6" id="KW-0064">Aspartyl protease</keyword>
<reference evidence="16" key="1">
    <citation type="journal article" date="2016" name="Nat. Biotechnol.">
        <title>Sequencing wild and cultivated cassava and related species reveals extensive interspecific hybridization and genetic diversity.</title>
        <authorList>
            <person name="Bredeson J.V."/>
            <person name="Lyons J.B."/>
            <person name="Prochnik S.E."/>
            <person name="Wu G.A."/>
            <person name="Ha C.M."/>
            <person name="Edsinger-Gonzales E."/>
            <person name="Grimwood J."/>
            <person name="Schmutz J."/>
            <person name="Rabbi I.Y."/>
            <person name="Egesi C."/>
            <person name="Nauluvula P."/>
            <person name="Lebot V."/>
            <person name="Ndunguru J."/>
            <person name="Mkamilo G."/>
            <person name="Bart R.S."/>
            <person name="Setter T.L."/>
            <person name="Gleadow R.M."/>
            <person name="Kulakow P."/>
            <person name="Ferguson M.E."/>
            <person name="Rounsley S."/>
            <person name="Rokhsar D.S."/>
        </authorList>
    </citation>
    <scope>NUCLEOTIDE SEQUENCE [LARGE SCALE GENOMIC DNA]</scope>
    <source>
        <strain evidence="16">cv. AM560-2</strain>
    </source>
</reference>
<dbReference type="PANTHER" id="PTHR11480:SF3">
    <property type="entry name" value="BCDNA.GH08312"/>
    <property type="match status" value="1"/>
</dbReference>
<comment type="subcellular location">
    <subcellularLocation>
        <location evidence="1">Secreted</location>
        <location evidence="1">Extracellular space</location>
    </subcellularLocation>
</comment>
<keyword evidence="7" id="KW-0865">Zymogen</keyword>
<dbReference type="STRING" id="3983.A0A2C9VID6"/>
<keyword evidence="3" id="KW-0645">Protease</keyword>
<keyword evidence="16" id="KW-1185">Reference proteome</keyword>
<dbReference type="PANTHER" id="PTHR11480">
    <property type="entry name" value="SAPOSIN-RELATED"/>
    <property type="match status" value="1"/>
</dbReference>
<dbReference type="AlphaFoldDB" id="A0A2C9VID6"/>
<keyword evidence="8" id="KW-1015">Disulfide bond</keyword>
<dbReference type="SUPFAM" id="SSF47862">
    <property type="entry name" value="Saposin"/>
    <property type="match status" value="2"/>
</dbReference>
<protein>
    <recommendedName>
        <fullName evidence="11">Pulmonary surfactant-associated protein B</fullName>
    </recommendedName>
    <alternativeName>
        <fullName evidence="12">Pulmonary surfactant-associated proteolipid SPL(Phe)</fullName>
    </alternativeName>
</protein>
<comment type="caution">
    <text evidence="15">The sequence shown here is derived from an EMBL/GenBank/DDBJ whole genome shotgun (WGS) entry which is preliminary data.</text>
</comment>
<evidence type="ECO:0000313" key="15">
    <source>
        <dbReference type="EMBL" id="OAY44702.1"/>
    </source>
</evidence>
<keyword evidence="6" id="KW-0378">Hydrolase</keyword>
<evidence type="ECO:0000256" key="2">
    <source>
        <dbReference type="ARBA" id="ARBA00022525"/>
    </source>
</evidence>
<dbReference type="GO" id="GO:0004190">
    <property type="term" value="F:aspartic-type endopeptidase activity"/>
    <property type="evidence" value="ECO:0007669"/>
    <property type="project" value="UniProtKB-KW"/>
</dbReference>
<feature type="signal peptide" evidence="13">
    <location>
        <begin position="1"/>
        <end position="20"/>
    </location>
</feature>
<evidence type="ECO:0000256" key="9">
    <source>
        <dbReference type="ARBA" id="ARBA00023180"/>
    </source>
</evidence>
<gene>
    <name evidence="15" type="ORF">MANES_08G173200v8</name>
</gene>
<dbReference type="EMBL" id="CM004394">
    <property type="protein sequence ID" value="OAY44702.1"/>
    <property type="molecule type" value="Genomic_DNA"/>
</dbReference>
<evidence type="ECO:0000256" key="3">
    <source>
        <dbReference type="ARBA" id="ARBA00022670"/>
    </source>
</evidence>
<comment type="function">
    <text evidence="10">Pulmonary surfactant-associated proteins promote alveolar stability by lowering the surface tension at the air-liquid interface in the peripheral air spaces. SP-B increases the collapse pressure of palmitic acid to nearly 70 millinewtons per meter.</text>
</comment>